<evidence type="ECO:0000256" key="2">
    <source>
        <dbReference type="ARBA" id="ARBA00022898"/>
    </source>
</evidence>
<evidence type="ECO:0000313" key="7">
    <source>
        <dbReference type="EMBL" id="GLV59747.1"/>
    </source>
</evidence>
<sequence>MPELNLPLTLVRNGQKPLYRQLYEQLRAAILNGSLAPGVRLPSSRALAEELGIARNSVVSVYEELLSEGYLVSQHGSGTSVSSELPSLPKLEKAVERKIPRWLMQEEPVISEAELPLPALPGQIDFRLGVTSTALWPQQAWQAIWREVSRQQLPGDYGDPGGEGALRTAIASYVGRARGVACQPEDVIIVAGTVQALDLIARATLGMHDAVAMEEPGYPLARAVFQSRQVQVVPVPVDTDGLRVEMLPCGATAPTLVYVTPSHQYPLGTRLSIARRLTLLEWAREHESLVIEDDYDSEFRFGAQPLPALASLDDLSRVAYIGSFSKVLTPALRAGYLIAPPLLRERITRLKLLSDIHLSWPLQQGLALFLQSRNLERYIQRLRQHYAEKRATLLQALAPVAGLVEMQGLDAGLHACLELKGDDVHEAEIVARSYQRGVVVYALHHYYLGLPDKKGLLLGYGGLEEAQIMEGAKKLAAVIRQTDKEKK</sequence>
<comment type="similarity">
    <text evidence="1">In the C-terminal section; belongs to the class-I pyridoxal-phosphate-dependent aminotransferase family.</text>
</comment>
<dbReference type="InterPro" id="IPR036388">
    <property type="entry name" value="WH-like_DNA-bd_sf"/>
</dbReference>
<dbReference type="SUPFAM" id="SSF46785">
    <property type="entry name" value="Winged helix' DNA-binding domain"/>
    <property type="match status" value="1"/>
</dbReference>
<keyword evidence="4" id="KW-0238">DNA-binding</keyword>
<reference evidence="7 8" key="1">
    <citation type="submission" date="2023-02" db="EMBL/GenBank/DDBJ databases">
        <title>Dictyobacter halimunensis sp. nov., a new member of the class Ktedonobacteria from forest soil in a geothermal area.</title>
        <authorList>
            <person name="Rachmania M.K."/>
            <person name="Ningsih F."/>
            <person name="Sakai Y."/>
            <person name="Yabe S."/>
            <person name="Yokota A."/>
            <person name="Sjamsuridzal W."/>
        </authorList>
    </citation>
    <scope>NUCLEOTIDE SEQUENCE [LARGE SCALE GENOMIC DNA]</scope>
    <source>
        <strain evidence="7 8">S3.2.2.5</strain>
    </source>
</reference>
<gene>
    <name evidence="7" type="ORF">KDH_65720</name>
</gene>
<dbReference type="InterPro" id="IPR004839">
    <property type="entry name" value="Aminotransferase_I/II_large"/>
</dbReference>
<protein>
    <submittedName>
        <fullName evidence="7">GntR family transcriptional regulator</fullName>
    </submittedName>
</protein>
<evidence type="ECO:0000256" key="3">
    <source>
        <dbReference type="ARBA" id="ARBA00023015"/>
    </source>
</evidence>
<dbReference type="EMBL" id="BSRI01000002">
    <property type="protein sequence ID" value="GLV59747.1"/>
    <property type="molecule type" value="Genomic_DNA"/>
</dbReference>
<dbReference type="CDD" id="cd07377">
    <property type="entry name" value="WHTH_GntR"/>
    <property type="match status" value="1"/>
</dbReference>
<keyword evidence="5" id="KW-0804">Transcription</keyword>
<dbReference type="InterPro" id="IPR051446">
    <property type="entry name" value="HTH_trans_reg/aminotransferase"/>
</dbReference>
<evidence type="ECO:0000256" key="4">
    <source>
        <dbReference type="ARBA" id="ARBA00023125"/>
    </source>
</evidence>
<dbReference type="Proteomes" id="UP001344906">
    <property type="component" value="Unassembled WGS sequence"/>
</dbReference>
<dbReference type="PANTHER" id="PTHR46577">
    <property type="entry name" value="HTH-TYPE TRANSCRIPTIONAL REGULATORY PROTEIN GABR"/>
    <property type="match status" value="1"/>
</dbReference>
<organism evidence="7 8">
    <name type="scientific">Dictyobacter halimunensis</name>
    <dbReference type="NCBI Taxonomy" id="3026934"/>
    <lineage>
        <taxon>Bacteria</taxon>
        <taxon>Bacillati</taxon>
        <taxon>Chloroflexota</taxon>
        <taxon>Ktedonobacteria</taxon>
        <taxon>Ktedonobacterales</taxon>
        <taxon>Dictyobacteraceae</taxon>
        <taxon>Dictyobacter</taxon>
    </lineage>
</organism>
<keyword evidence="3" id="KW-0805">Transcription regulation</keyword>
<dbReference type="PANTHER" id="PTHR46577:SF1">
    <property type="entry name" value="HTH-TYPE TRANSCRIPTIONAL REGULATORY PROTEIN GABR"/>
    <property type="match status" value="1"/>
</dbReference>
<evidence type="ECO:0000256" key="1">
    <source>
        <dbReference type="ARBA" id="ARBA00005384"/>
    </source>
</evidence>
<proteinExistence type="inferred from homology"/>
<keyword evidence="8" id="KW-1185">Reference proteome</keyword>
<dbReference type="Pfam" id="PF00392">
    <property type="entry name" value="GntR"/>
    <property type="match status" value="1"/>
</dbReference>
<feature type="domain" description="HTH gntR-type" evidence="6">
    <location>
        <begin position="16"/>
        <end position="84"/>
    </location>
</feature>
<comment type="caution">
    <text evidence="7">The sequence shown here is derived from an EMBL/GenBank/DDBJ whole genome shotgun (WGS) entry which is preliminary data.</text>
</comment>
<dbReference type="Gene3D" id="3.40.640.10">
    <property type="entry name" value="Type I PLP-dependent aspartate aminotransferase-like (Major domain)"/>
    <property type="match status" value="1"/>
</dbReference>
<evidence type="ECO:0000256" key="5">
    <source>
        <dbReference type="ARBA" id="ARBA00023163"/>
    </source>
</evidence>
<dbReference type="PRINTS" id="PR00035">
    <property type="entry name" value="HTHGNTR"/>
</dbReference>
<dbReference type="Pfam" id="PF00155">
    <property type="entry name" value="Aminotran_1_2"/>
    <property type="match status" value="1"/>
</dbReference>
<dbReference type="SMART" id="SM00345">
    <property type="entry name" value="HTH_GNTR"/>
    <property type="match status" value="1"/>
</dbReference>
<keyword evidence="2" id="KW-0663">Pyridoxal phosphate</keyword>
<dbReference type="InterPro" id="IPR015424">
    <property type="entry name" value="PyrdxlP-dep_Trfase"/>
</dbReference>
<dbReference type="InterPro" id="IPR036390">
    <property type="entry name" value="WH_DNA-bd_sf"/>
</dbReference>
<dbReference type="Gene3D" id="1.10.10.10">
    <property type="entry name" value="Winged helix-like DNA-binding domain superfamily/Winged helix DNA-binding domain"/>
    <property type="match status" value="1"/>
</dbReference>
<evidence type="ECO:0000313" key="8">
    <source>
        <dbReference type="Proteomes" id="UP001344906"/>
    </source>
</evidence>
<dbReference type="InterPro" id="IPR000524">
    <property type="entry name" value="Tscrpt_reg_HTH_GntR"/>
</dbReference>
<dbReference type="CDD" id="cd00609">
    <property type="entry name" value="AAT_like"/>
    <property type="match status" value="1"/>
</dbReference>
<dbReference type="SUPFAM" id="SSF53383">
    <property type="entry name" value="PLP-dependent transferases"/>
    <property type="match status" value="1"/>
</dbReference>
<dbReference type="PROSITE" id="PS50949">
    <property type="entry name" value="HTH_GNTR"/>
    <property type="match status" value="1"/>
</dbReference>
<accession>A0ABQ6FZR0</accession>
<name>A0ABQ6FZR0_9CHLR</name>
<evidence type="ECO:0000259" key="6">
    <source>
        <dbReference type="PROSITE" id="PS50949"/>
    </source>
</evidence>
<dbReference type="InterPro" id="IPR015421">
    <property type="entry name" value="PyrdxlP-dep_Trfase_major"/>
</dbReference>